<sequence length="145" mass="17353">MIMLATSMVVLWSYVRNIKNRRYNIRYVLTNGKRISNFNNVGYTIYKTLITKLMHFIIRDDPKLYLVIGSFLALIQILELSNVFKWYLVFYDQFMVFVLVLMFVNTITGSLMLLMGHSVIRKISLCYWQILNLMLDIYYIFLAKY</sequence>
<feature type="transmembrane region" description="Helical" evidence="1">
    <location>
        <begin position="65"/>
        <end position="88"/>
    </location>
</feature>
<reference evidence="2" key="1">
    <citation type="submission" date="2017-09" db="EMBL/GenBank/DDBJ databases">
        <authorList>
            <person name="Campbell M.A."/>
            <person name="Lukasik P."/>
            <person name="Simon C."/>
            <person name="McCutcheon J.P."/>
        </authorList>
    </citation>
    <scope>NUCLEOTIDE SEQUENCE [LARGE SCALE GENOMIC DNA]</scope>
    <source>
        <strain evidence="2">TRYCRA</strain>
    </source>
</reference>
<protein>
    <submittedName>
        <fullName evidence="2">Cytochrome c oxidase subunit 3</fullName>
    </submittedName>
</protein>
<keyword evidence="1" id="KW-0812">Transmembrane</keyword>
<gene>
    <name evidence="2" type="primary">ctaE</name>
    <name evidence="2" type="ORF">trycra_170</name>
</gene>
<evidence type="ECO:0000313" key="2">
    <source>
        <dbReference type="EMBL" id="PIM95587.1"/>
    </source>
</evidence>
<comment type="caution">
    <text evidence="2">The sequence shown here is derived from an EMBL/GenBank/DDBJ whole genome shotgun (WGS) entry which is preliminary data.</text>
</comment>
<keyword evidence="1" id="KW-1133">Transmembrane helix</keyword>
<proteinExistence type="predicted"/>
<name>A0ABX4MJ96_9HYPH</name>
<organism evidence="2 3">
    <name type="scientific">Candidatus Hodgkinia cicadicola</name>
    <dbReference type="NCBI Taxonomy" id="573658"/>
    <lineage>
        <taxon>Bacteria</taxon>
        <taxon>Pseudomonadati</taxon>
        <taxon>Pseudomonadota</taxon>
        <taxon>Alphaproteobacteria</taxon>
        <taxon>Hyphomicrobiales</taxon>
        <taxon>Candidatus Hodgkinia</taxon>
    </lineage>
</organism>
<evidence type="ECO:0000256" key="1">
    <source>
        <dbReference type="SAM" id="Phobius"/>
    </source>
</evidence>
<keyword evidence="1" id="KW-0472">Membrane</keyword>
<evidence type="ECO:0000313" key="3">
    <source>
        <dbReference type="Proteomes" id="UP000228979"/>
    </source>
</evidence>
<keyword evidence="3" id="KW-1185">Reference proteome</keyword>
<accession>A0ABX4MJ96</accession>
<dbReference type="Proteomes" id="UP000228979">
    <property type="component" value="Unassembled WGS sequence"/>
</dbReference>
<feature type="transmembrane region" description="Helical" evidence="1">
    <location>
        <begin position="125"/>
        <end position="142"/>
    </location>
</feature>
<feature type="transmembrane region" description="Helical" evidence="1">
    <location>
        <begin position="94"/>
        <end position="113"/>
    </location>
</feature>
<dbReference type="EMBL" id="NXGP01000081">
    <property type="protein sequence ID" value="PIM95587.1"/>
    <property type="molecule type" value="Genomic_DNA"/>
</dbReference>